<reference evidence="2" key="1">
    <citation type="submission" date="2022-02" db="EMBL/GenBank/DDBJ databases">
        <authorList>
            <person name="Henning P.M."/>
            <person name="McCubbin A.G."/>
            <person name="Shore J.S."/>
        </authorList>
    </citation>
    <scope>NUCLEOTIDE SEQUENCE</scope>
    <source>
        <strain evidence="2">F60SS</strain>
        <tissue evidence="2">Leaves</tissue>
    </source>
</reference>
<dbReference type="OrthoDB" id="270970at2759"/>
<organism evidence="2 3">
    <name type="scientific">Turnera subulata</name>
    <dbReference type="NCBI Taxonomy" id="218843"/>
    <lineage>
        <taxon>Eukaryota</taxon>
        <taxon>Viridiplantae</taxon>
        <taxon>Streptophyta</taxon>
        <taxon>Embryophyta</taxon>
        <taxon>Tracheophyta</taxon>
        <taxon>Spermatophyta</taxon>
        <taxon>Magnoliopsida</taxon>
        <taxon>eudicotyledons</taxon>
        <taxon>Gunneridae</taxon>
        <taxon>Pentapetalae</taxon>
        <taxon>rosids</taxon>
        <taxon>fabids</taxon>
        <taxon>Malpighiales</taxon>
        <taxon>Passifloraceae</taxon>
        <taxon>Turnera</taxon>
    </lineage>
</organism>
<protein>
    <recommendedName>
        <fullName evidence="1">C2 domain-containing protein</fullName>
    </recommendedName>
</protein>
<sequence>MESWRPLKITNLRAEDLQDVRYVFKMRVYAVITVSGDPFVDPKEEHRTPVDSAGGTNPSWNTHLNFILHEPSLQSNRIHLFVNFHSDRAIGDELIGEAIVPVKDLFLRAGNHNTAAQPVCYPVTRRSGRVQGRVMFASTFGNVFASAEAKRPLLPPPTPPPPPPPPLQRWKKFRFKKMTASTRMPPHEGLKLQGGAHYLVEVPVQFGSTGSPPALQGIYPAGNNLQQLMVSYNPFLYDYEEASYQANPASIDERWPPCKQKQGNCGSYRCQNPFCDRYTPSDTKK</sequence>
<gene>
    <name evidence="2" type="ORF">Tsubulata_041076</name>
</gene>
<reference evidence="2" key="2">
    <citation type="journal article" date="2023" name="Plants (Basel)">
        <title>Annotation of the Turnera subulata (Passifloraceae) Draft Genome Reveals the S-Locus Evolved after the Divergence of Turneroideae from Passifloroideae in a Stepwise Manner.</title>
        <authorList>
            <person name="Henning P.M."/>
            <person name="Roalson E.H."/>
            <person name="Mir W."/>
            <person name="McCubbin A.G."/>
            <person name="Shore J.S."/>
        </authorList>
    </citation>
    <scope>NUCLEOTIDE SEQUENCE</scope>
    <source>
        <strain evidence="2">F60SS</strain>
    </source>
</reference>
<dbReference type="Pfam" id="PF00168">
    <property type="entry name" value="C2"/>
    <property type="match status" value="1"/>
</dbReference>
<proteinExistence type="predicted"/>
<dbReference type="PANTHER" id="PTHR32246:SF173">
    <property type="entry name" value="C2 DOMAIN-CONTAINING PROTEIN"/>
    <property type="match status" value="1"/>
</dbReference>
<dbReference type="SMART" id="SM00239">
    <property type="entry name" value="C2"/>
    <property type="match status" value="1"/>
</dbReference>
<keyword evidence="3" id="KW-1185">Reference proteome</keyword>
<dbReference type="Gene3D" id="2.60.40.150">
    <property type="entry name" value="C2 domain"/>
    <property type="match status" value="1"/>
</dbReference>
<comment type="caution">
    <text evidence="2">The sequence shown here is derived from an EMBL/GenBank/DDBJ whole genome shotgun (WGS) entry which is preliminary data.</text>
</comment>
<dbReference type="Proteomes" id="UP001141552">
    <property type="component" value="Unassembled WGS sequence"/>
</dbReference>
<evidence type="ECO:0000259" key="1">
    <source>
        <dbReference type="PROSITE" id="PS50004"/>
    </source>
</evidence>
<dbReference type="PROSITE" id="PS50004">
    <property type="entry name" value="C2"/>
    <property type="match status" value="1"/>
</dbReference>
<dbReference type="EMBL" id="JAKUCV010004375">
    <property type="protein sequence ID" value="KAJ4835533.1"/>
    <property type="molecule type" value="Genomic_DNA"/>
</dbReference>
<dbReference type="PANTHER" id="PTHR32246">
    <property type="entry name" value="INGRESSION PROTEIN FIC1"/>
    <property type="match status" value="1"/>
</dbReference>
<dbReference type="AlphaFoldDB" id="A0A9Q0FPU5"/>
<dbReference type="InterPro" id="IPR035892">
    <property type="entry name" value="C2_domain_sf"/>
</dbReference>
<evidence type="ECO:0000313" key="2">
    <source>
        <dbReference type="EMBL" id="KAJ4835533.1"/>
    </source>
</evidence>
<dbReference type="InterPro" id="IPR044750">
    <property type="entry name" value="C2_SRC2/BAP"/>
</dbReference>
<evidence type="ECO:0000313" key="3">
    <source>
        <dbReference type="Proteomes" id="UP001141552"/>
    </source>
</evidence>
<dbReference type="GO" id="GO:0006952">
    <property type="term" value="P:defense response"/>
    <property type="evidence" value="ECO:0007669"/>
    <property type="project" value="InterPro"/>
</dbReference>
<dbReference type="SUPFAM" id="SSF49562">
    <property type="entry name" value="C2 domain (Calcium/lipid-binding domain, CaLB)"/>
    <property type="match status" value="1"/>
</dbReference>
<feature type="domain" description="C2" evidence="1">
    <location>
        <begin position="1"/>
        <end position="115"/>
    </location>
</feature>
<name>A0A9Q0FPU5_9ROSI</name>
<dbReference type="CDD" id="cd04051">
    <property type="entry name" value="C2_SRC2_like"/>
    <property type="match status" value="1"/>
</dbReference>
<accession>A0A9Q0FPU5</accession>
<dbReference type="InterPro" id="IPR000008">
    <property type="entry name" value="C2_dom"/>
</dbReference>